<keyword evidence="5" id="KW-1185">Reference proteome</keyword>
<reference evidence="4" key="1">
    <citation type="submission" date="2019-08" db="EMBL/GenBank/DDBJ databases">
        <title>The genome of the North American firefly Photinus pyralis.</title>
        <authorList>
            <consortium name="Photinus pyralis genome working group"/>
            <person name="Fallon T.R."/>
            <person name="Sander Lower S.E."/>
            <person name="Weng J.-K."/>
        </authorList>
    </citation>
    <scope>NUCLEOTIDE SEQUENCE</scope>
    <source>
        <strain evidence="4">TRF0915ILg1</strain>
        <tissue evidence="4">Whole body</tissue>
    </source>
</reference>
<evidence type="ECO:0000313" key="4">
    <source>
        <dbReference type="EMBL" id="KAF2895931.1"/>
    </source>
</evidence>
<accession>A0A8K0D2F5</accession>
<evidence type="ECO:0000256" key="2">
    <source>
        <dbReference type="SAM" id="MobiDB-lite"/>
    </source>
</evidence>
<sequence>MVRTYVRKTNQGQWTQKDMRISSDKVLAKQVTIRKAAEIYNVPYTSLQRRVTFSRGVVKNLGGQQTMDRDTEMKLANRLTYLAGRGFGSCSKPEGLSRARINGIKKEKVAEFYKTFEKVVEENDLRGCVYNVDKTGMPLNNQPPNIIAKKGSKDVVSMISVKRGQNVTVLACMNAAGQFIPQFVLFKGVRKRHDFMIGMTEKGWAATVGNATKGFEKTGIFPLNANAIPDHKFIGDTLDQDGNTPESNNEQQLDVPRRENGTAFFVQKSLSTHQMKTGFNATHVKNGAMEAALIEEV</sequence>
<feature type="compositionally biased region" description="Polar residues" evidence="2">
    <location>
        <begin position="240"/>
        <end position="252"/>
    </location>
</feature>
<evidence type="ECO:0000256" key="1">
    <source>
        <dbReference type="ARBA" id="ARBA00004123"/>
    </source>
</evidence>
<evidence type="ECO:0000259" key="3">
    <source>
        <dbReference type="Pfam" id="PF05225"/>
    </source>
</evidence>
<proteinExistence type="predicted"/>
<comment type="subcellular location">
    <subcellularLocation>
        <location evidence="1">Nucleus</location>
    </subcellularLocation>
</comment>
<dbReference type="InterPro" id="IPR007889">
    <property type="entry name" value="HTH_Psq"/>
</dbReference>
<dbReference type="EMBL" id="VTPC01005505">
    <property type="protein sequence ID" value="KAF2895931.1"/>
    <property type="molecule type" value="Genomic_DNA"/>
</dbReference>
<dbReference type="Pfam" id="PF05225">
    <property type="entry name" value="HTH_psq"/>
    <property type="match status" value="1"/>
</dbReference>
<organism evidence="4 5">
    <name type="scientific">Ignelater luminosus</name>
    <name type="common">Cucubano</name>
    <name type="synonym">Pyrophorus luminosus</name>
    <dbReference type="NCBI Taxonomy" id="2038154"/>
    <lineage>
        <taxon>Eukaryota</taxon>
        <taxon>Metazoa</taxon>
        <taxon>Ecdysozoa</taxon>
        <taxon>Arthropoda</taxon>
        <taxon>Hexapoda</taxon>
        <taxon>Insecta</taxon>
        <taxon>Pterygota</taxon>
        <taxon>Neoptera</taxon>
        <taxon>Endopterygota</taxon>
        <taxon>Coleoptera</taxon>
        <taxon>Polyphaga</taxon>
        <taxon>Elateriformia</taxon>
        <taxon>Elateroidea</taxon>
        <taxon>Elateridae</taxon>
        <taxon>Agrypninae</taxon>
        <taxon>Pyrophorini</taxon>
        <taxon>Ignelater</taxon>
    </lineage>
</organism>
<dbReference type="AlphaFoldDB" id="A0A8K0D2F5"/>
<gene>
    <name evidence="4" type="ORF">ILUMI_10245</name>
</gene>
<evidence type="ECO:0000313" key="5">
    <source>
        <dbReference type="Proteomes" id="UP000801492"/>
    </source>
</evidence>
<name>A0A8K0D2F5_IGNLU</name>
<feature type="region of interest" description="Disordered" evidence="2">
    <location>
        <begin position="234"/>
        <end position="258"/>
    </location>
</feature>
<dbReference type="InterPro" id="IPR009057">
    <property type="entry name" value="Homeodomain-like_sf"/>
</dbReference>
<dbReference type="GO" id="GO:0003677">
    <property type="term" value="F:DNA binding"/>
    <property type="evidence" value="ECO:0007669"/>
    <property type="project" value="InterPro"/>
</dbReference>
<dbReference type="SUPFAM" id="SSF46689">
    <property type="entry name" value="Homeodomain-like"/>
    <property type="match status" value="1"/>
</dbReference>
<comment type="caution">
    <text evidence="4">The sequence shown here is derived from an EMBL/GenBank/DDBJ whole genome shotgun (WGS) entry which is preliminary data.</text>
</comment>
<dbReference type="Proteomes" id="UP000801492">
    <property type="component" value="Unassembled WGS sequence"/>
</dbReference>
<dbReference type="GO" id="GO:0005634">
    <property type="term" value="C:nucleus"/>
    <property type="evidence" value="ECO:0007669"/>
    <property type="project" value="UniProtKB-SubCell"/>
</dbReference>
<protein>
    <recommendedName>
        <fullName evidence="3">HTH psq-type domain-containing protein</fullName>
    </recommendedName>
</protein>
<feature type="domain" description="HTH psq-type" evidence="3">
    <location>
        <begin position="26"/>
        <end position="51"/>
    </location>
</feature>
<dbReference type="OrthoDB" id="6778796at2759"/>
<dbReference type="Gene3D" id="1.10.10.60">
    <property type="entry name" value="Homeodomain-like"/>
    <property type="match status" value="1"/>
</dbReference>